<evidence type="ECO:0000256" key="1">
    <source>
        <dbReference type="SAM" id="Coils"/>
    </source>
</evidence>
<comment type="caution">
    <text evidence="2">The sequence shown here is derived from an EMBL/GenBank/DDBJ whole genome shotgun (WGS) entry which is preliminary data.</text>
</comment>
<reference evidence="2 3" key="1">
    <citation type="submission" date="2016-11" db="EMBL/GenBank/DDBJ databases">
        <title>The macronuclear genome of Stentor coeruleus: a giant cell with tiny introns.</title>
        <authorList>
            <person name="Slabodnick M."/>
            <person name="Ruby J.G."/>
            <person name="Reiff S.B."/>
            <person name="Swart E.C."/>
            <person name="Gosai S."/>
            <person name="Prabakaran S."/>
            <person name="Witkowska E."/>
            <person name="Larue G.E."/>
            <person name="Fisher S."/>
            <person name="Freeman R.M."/>
            <person name="Gunawardena J."/>
            <person name="Chu W."/>
            <person name="Stover N.A."/>
            <person name="Gregory B.D."/>
            <person name="Nowacki M."/>
            <person name="Derisi J."/>
            <person name="Roy S.W."/>
            <person name="Marshall W.F."/>
            <person name="Sood P."/>
        </authorList>
    </citation>
    <scope>NUCLEOTIDE SEQUENCE [LARGE SCALE GENOMIC DNA]</scope>
    <source>
        <strain evidence="2">WM001</strain>
    </source>
</reference>
<dbReference type="Proteomes" id="UP000187209">
    <property type="component" value="Unassembled WGS sequence"/>
</dbReference>
<accession>A0A1R2CSQ8</accession>
<keyword evidence="1" id="KW-0175">Coiled coil</keyword>
<dbReference type="AlphaFoldDB" id="A0A1R2CSQ8"/>
<organism evidence="2 3">
    <name type="scientific">Stentor coeruleus</name>
    <dbReference type="NCBI Taxonomy" id="5963"/>
    <lineage>
        <taxon>Eukaryota</taxon>
        <taxon>Sar</taxon>
        <taxon>Alveolata</taxon>
        <taxon>Ciliophora</taxon>
        <taxon>Postciliodesmatophora</taxon>
        <taxon>Heterotrichea</taxon>
        <taxon>Heterotrichida</taxon>
        <taxon>Stentoridae</taxon>
        <taxon>Stentor</taxon>
    </lineage>
</organism>
<evidence type="ECO:0000313" key="3">
    <source>
        <dbReference type="Proteomes" id="UP000187209"/>
    </source>
</evidence>
<sequence>MSLESKLNAINDMIMVTITNQDLNCENLFRELDVLKDEIKKNYIDSPFMDVNDNAESVGKLEEEAAELRKIAAENKIKLRLYRESLSLLLMETNK</sequence>
<dbReference type="EMBL" id="MPUH01000069">
    <property type="protein sequence ID" value="OMJ92042.1"/>
    <property type="molecule type" value="Genomic_DNA"/>
</dbReference>
<keyword evidence="3" id="KW-1185">Reference proteome</keyword>
<feature type="coiled-coil region" evidence="1">
    <location>
        <begin position="18"/>
        <end position="78"/>
    </location>
</feature>
<gene>
    <name evidence="2" type="ORF">SteCoe_5244</name>
</gene>
<proteinExistence type="predicted"/>
<protein>
    <submittedName>
        <fullName evidence="2">Uncharacterized protein</fullName>
    </submittedName>
</protein>
<name>A0A1R2CSQ8_9CILI</name>
<evidence type="ECO:0000313" key="2">
    <source>
        <dbReference type="EMBL" id="OMJ92042.1"/>
    </source>
</evidence>